<dbReference type="EMBL" id="AZGY01000031">
    <property type="protein sequence ID" value="KZZ88155.1"/>
    <property type="molecule type" value="Genomic_DNA"/>
</dbReference>
<dbReference type="PANTHER" id="PTHR45648">
    <property type="entry name" value="GDSL LIPASE/ACYLHYDROLASE FAMILY PROTEIN (AFU_ORTHOLOGUE AFUA_4G14700)"/>
    <property type="match status" value="1"/>
</dbReference>
<accession>A0A167VXV1</accession>
<name>A0A167VXV1_9HYPO</name>
<evidence type="ECO:0000313" key="4">
    <source>
        <dbReference type="Proteomes" id="UP000078544"/>
    </source>
</evidence>
<comment type="caution">
    <text evidence="3">The sequence shown here is derived from an EMBL/GenBank/DDBJ whole genome shotgun (WGS) entry which is preliminary data.</text>
</comment>
<dbReference type="AlphaFoldDB" id="A0A167VXV1"/>
<evidence type="ECO:0000256" key="2">
    <source>
        <dbReference type="SAM" id="SignalP"/>
    </source>
</evidence>
<dbReference type="InterPro" id="IPR051058">
    <property type="entry name" value="GDSL_Est/Lipase"/>
</dbReference>
<dbReference type="CDD" id="cd01846">
    <property type="entry name" value="fatty_acyltransferase_like"/>
    <property type="match status" value="1"/>
</dbReference>
<dbReference type="Gene3D" id="3.40.50.1110">
    <property type="entry name" value="SGNH hydrolase"/>
    <property type="match status" value="1"/>
</dbReference>
<dbReference type="PANTHER" id="PTHR45648:SF22">
    <property type="entry name" value="GDSL LIPASE_ACYLHYDROLASE FAMILY PROTEIN (AFU_ORTHOLOGUE AFUA_4G14700)"/>
    <property type="match status" value="1"/>
</dbReference>
<feature type="signal peptide" evidence="2">
    <location>
        <begin position="1"/>
        <end position="22"/>
    </location>
</feature>
<reference evidence="3 4" key="1">
    <citation type="journal article" date="2016" name="Genome Biol. Evol.">
        <title>Divergent and convergent evolution of fungal pathogenicity.</title>
        <authorList>
            <person name="Shang Y."/>
            <person name="Xiao G."/>
            <person name="Zheng P."/>
            <person name="Cen K."/>
            <person name="Zhan S."/>
            <person name="Wang C."/>
        </authorList>
    </citation>
    <scope>NUCLEOTIDE SEQUENCE [LARGE SCALE GENOMIC DNA]</scope>
    <source>
        <strain evidence="3 4">RCEF 2490</strain>
    </source>
</reference>
<keyword evidence="2" id="KW-0732">Signal</keyword>
<gene>
    <name evidence="3" type="ORF">AAL_08137</name>
</gene>
<proteinExistence type="predicted"/>
<sequence>MYSSILGLYLLLLLLTVTSTAALVGPFSYLVAFGDSFTDIGRAYYIERNGHPPPPGTQFRPDFYPTFSGGYNWAQYLASVNDAKLVNYAVGGAMCNSSIVTTYFRGQLFPHGDNYQLPTFQQEASDTLIFPDRTPLNTVYAMWFGTTDLGIQGFLGAEENGNKVISDVADCIFSNMDIIWASGGRRFVILGQTSLDYAPIIAKPGQFGTSNIRHFYNPAGYNATDYIDRVRQYVTGLAAIINYGVPYFLHTKKRWPGSTVSIIDVRSFLLEIIRNPRYYLDAPAITDIPYRNCLVPGCVVNAGSPGGYMWYDEIHLSDRIHFLLAAQMNQTISGVYNKFSEVHTV</sequence>
<feature type="chain" id="PRO_5007893683" evidence="2">
    <location>
        <begin position="23"/>
        <end position="345"/>
    </location>
</feature>
<organism evidence="3 4">
    <name type="scientific">Moelleriella libera RCEF 2490</name>
    <dbReference type="NCBI Taxonomy" id="1081109"/>
    <lineage>
        <taxon>Eukaryota</taxon>
        <taxon>Fungi</taxon>
        <taxon>Dikarya</taxon>
        <taxon>Ascomycota</taxon>
        <taxon>Pezizomycotina</taxon>
        <taxon>Sordariomycetes</taxon>
        <taxon>Hypocreomycetidae</taxon>
        <taxon>Hypocreales</taxon>
        <taxon>Clavicipitaceae</taxon>
        <taxon>Moelleriella</taxon>
    </lineage>
</organism>
<dbReference type="OrthoDB" id="1600564at2759"/>
<dbReference type="InterPro" id="IPR001087">
    <property type="entry name" value="GDSL"/>
</dbReference>
<dbReference type="Proteomes" id="UP000078544">
    <property type="component" value="Unassembled WGS sequence"/>
</dbReference>
<dbReference type="Pfam" id="PF00657">
    <property type="entry name" value="Lipase_GDSL"/>
    <property type="match status" value="1"/>
</dbReference>
<evidence type="ECO:0000313" key="3">
    <source>
        <dbReference type="EMBL" id="KZZ88155.1"/>
    </source>
</evidence>
<evidence type="ECO:0000256" key="1">
    <source>
        <dbReference type="ARBA" id="ARBA00022801"/>
    </source>
</evidence>
<keyword evidence="1" id="KW-0378">Hydrolase</keyword>
<dbReference type="InterPro" id="IPR036514">
    <property type="entry name" value="SGNH_hydro_sf"/>
</dbReference>
<protein>
    <submittedName>
        <fullName evidence="3">Carbohydrate esterase family 16 protein</fullName>
    </submittedName>
</protein>
<dbReference type="SUPFAM" id="SSF52266">
    <property type="entry name" value="SGNH hydrolase"/>
    <property type="match status" value="1"/>
</dbReference>
<dbReference type="GO" id="GO:0016788">
    <property type="term" value="F:hydrolase activity, acting on ester bonds"/>
    <property type="evidence" value="ECO:0007669"/>
    <property type="project" value="InterPro"/>
</dbReference>
<keyword evidence="4" id="KW-1185">Reference proteome</keyword>